<gene>
    <name evidence="4" type="ORF">GY22_10545</name>
</gene>
<dbReference type="Proteomes" id="UP000030466">
    <property type="component" value="Unassembled WGS sequence"/>
</dbReference>
<evidence type="ECO:0000313" key="5">
    <source>
        <dbReference type="Proteomes" id="UP000030466"/>
    </source>
</evidence>
<reference evidence="4 5" key="1">
    <citation type="journal article" date="2003" name="Int. J. Syst. Evol. Microbiol.">
        <title>Kocuria polaris sp. nov., an orange-pigmented psychrophilic bacterium isolated from an Antarctic cyanobacterial mat sample.</title>
        <authorList>
            <person name="Reddy G.S."/>
            <person name="Prakash J.S."/>
            <person name="Prabahar V."/>
            <person name="Matsumoto G.I."/>
            <person name="Stackebrandt E."/>
            <person name="Shivaji S."/>
        </authorList>
    </citation>
    <scope>NUCLEOTIDE SEQUENCE [LARGE SCALE GENOMIC DNA]</scope>
    <source>
        <strain evidence="4 5">CMS 76or</strain>
    </source>
</reference>
<dbReference type="PANTHER" id="PTHR43046:SF16">
    <property type="entry name" value="ADP-RIBOSE PYROPHOSPHATASE YJHB-RELATED"/>
    <property type="match status" value="1"/>
</dbReference>
<comment type="cofactor">
    <cofactor evidence="1">
        <name>Mg(2+)</name>
        <dbReference type="ChEBI" id="CHEBI:18420"/>
    </cofactor>
</comment>
<evidence type="ECO:0000313" key="4">
    <source>
        <dbReference type="EMBL" id="KHD97418.1"/>
    </source>
</evidence>
<dbReference type="AlphaFoldDB" id="A0A0A6VT05"/>
<dbReference type="InterPro" id="IPR000086">
    <property type="entry name" value="NUDIX_hydrolase_dom"/>
</dbReference>
<evidence type="ECO:0000256" key="2">
    <source>
        <dbReference type="ARBA" id="ARBA00022801"/>
    </source>
</evidence>
<evidence type="ECO:0000256" key="1">
    <source>
        <dbReference type="ARBA" id="ARBA00001946"/>
    </source>
</evidence>
<accession>A0A0A6VT05</accession>
<organism evidence="4 5">
    <name type="scientific">Kocuria rosea subsp. polaris</name>
    <dbReference type="NCBI Taxonomy" id="136273"/>
    <lineage>
        <taxon>Bacteria</taxon>
        <taxon>Bacillati</taxon>
        <taxon>Actinomycetota</taxon>
        <taxon>Actinomycetes</taxon>
        <taxon>Micrococcales</taxon>
        <taxon>Micrococcaceae</taxon>
        <taxon>Kocuria</taxon>
    </lineage>
</organism>
<dbReference type="RefSeq" id="WP_035927122.1">
    <property type="nucleotide sequence ID" value="NZ_JSUH01000008.1"/>
</dbReference>
<name>A0A0A6VT05_KOCRO</name>
<keyword evidence="5" id="KW-1185">Reference proteome</keyword>
<dbReference type="OrthoDB" id="9814308at2"/>
<dbReference type="EMBL" id="JSUH01000008">
    <property type="protein sequence ID" value="KHD97418.1"/>
    <property type="molecule type" value="Genomic_DNA"/>
</dbReference>
<dbReference type="InterPro" id="IPR015797">
    <property type="entry name" value="NUDIX_hydrolase-like_dom_sf"/>
</dbReference>
<feature type="domain" description="Nudix hydrolase" evidence="3">
    <location>
        <begin position="19"/>
        <end position="149"/>
    </location>
</feature>
<proteinExistence type="predicted"/>
<dbReference type="Gene3D" id="3.90.79.10">
    <property type="entry name" value="Nucleoside Triphosphate Pyrophosphohydrolase"/>
    <property type="match status" value="1"/>
</dbReference>
<evidence type="ECO:0000259" key="3">
    <source>
        <dbReference type="PROSITE" id="PS51462"/>
    </source>
</evidence>
<protein>
    <submittedName>
        <fullName evidence="4">DNA mismatch repair protein MutT</fullName>
    </submittedName>
</protein>
<dbReference type="PROSITE" id="PS51462">
    <property type="entry name" value="NUDIX"/>
    <property type="match status" value="1"/>
</dbReference>
<dbReference type="CDD" id="cd18879">
    <property type="entry name" value="NUDIX_Hydrolase"/>
    <property type="match status" value="1"/>
</dbReference>
<dbReference type="SUPFAM" id="SSF55811">
    <property type="entry name" value="Nudix"/>
    <property type="match status" value="1"/>
</dbReference>
<comment type="caution">
    <text evidence="4">The sequence shown here is derived from an EMBL/GenBank/DDBJ whole genome shotgun (WGS) entry which is preliminary data.</text>
</comment>
<keyword evidence="2" id="KW-0378">Hydrolase</keyword>
<sequence>MPTPEFVLSLREKIGHDLLWLPAVTAVVLREDGRVLLARRSDNGNWGLVSGIVEPGEEPAVTAVRECLEETGVVAVVEELVAVRAGEPVQYPNGDRCQFLDHTFRCRWVSGEARVNDDESLEVGWYSMDELPPMPTHQLERLRAARAHSGPPRFVV</sequence>
<dbReference type="GO" id="GO:0016787">
    <property type="term" value="F:hydrolase activity"/>
    <property type="evidence" value="ECO:0007669"/>
    <property type="project" value="UniProtKB-KW"/>
</dbReference>
<dbReference type="PANTHER" id="PTHR43046">
    <property type="entry name" value="GDP-MANNOSE MANNOSYL HYDROLASE"/>
    <property type="match status" value="1"/>
</dbReference>
<dbReference type="Pfam" id="PF00293">
    <property type="entry name" value="NUDIX"/>
    <property type="match status" value="1"/>
</dbReference>